<feature type="domain" description="PKD/REJ-like" evidence="1">
    <location>
        <begin position="45"/>
        <end position="122"/>
    </location>
</feature>
<evidence type="ECO:0000313" key="2">
    <source>
        <dbReference type="EMBL" id="KAK3239833.1"/>
    </source>
</evidence>
<name>A0AAE0BNH5_9CHLO</name>
<dbReference type="Pfam" id="PF02010">
    <property type="entry name" value="REJ"/>
    <property type="match status" value="1"/>
</dbReference>
<dbReference type="EMBL" id="LGRX02033805">
    <property type="protein sequence ID" value="KAK3239833.1"/>
    <property type="molecule type" value="Genomic_DNA"/>
</dbReference>
<organism evidence="2 3">
    <name type="scientific">Cymbomonas tetramitiformis</name>
    <dbReference type="NCBI Taxonomy" id="36881"/>
    <lineage>
        <taxon>Eukaryota</taxon>
        <taxon>Viridiplantae</taxon>
        <taxon>Chlorophyta</taxon>
        <taxon>Pyramimonadophyceae</taxon>
        <taxon>Pyramimonadales</taxon>
        <taxon>Pyramimonadaceae</taxon>
        <taxon>Cymbomonas</taxon>
    </lineage>
</organism>
<dbReference type="Proteomes" id="UP001190700">
    <property type="component" value="Unassembled WGS sequence"/>
</dbReference>
<sequence>MGALFACIISLDHHIVHTGINRLVGSHHSLKPISTVESTAPEALARTWTVIPEEGTDPLDLAAAAATALTTADLAVRAGTLTCGGAYIFRLAVEDSVRLASTAMRVVVNSPPSSGALTMTPASIRQRNFSSDYNKEREHTTRIIGVC</sequence>
<comment type="caution">
    <text evidence="2">The sequence shown here is derived from an EMBL/GenBank/DDBJ whole genome shotgun (WGS) entry which is preliminary data.</text>
</comment>
<dbReference type="InterPro" id="IPR002859">
    <property type="entry name" value="PKD/REJ-like"/>
</dbReference>
<proteinExistence type="predicted"/>
<accession>A0AAE0BNH5</accession>
<evidence type="ECO:0000313" key="3">
    <source>
        <dbReference type="Proteomes" id="UP001190700"/>
    </source>
</evidence>
<protein>
    <recommendedName>
        <fullName evidence="1">PKD/REJ-like domain-containing protein</fullName>
    </recommendedName>
</protein>
<gene>
    <name evidence="2" type="ORF">CYMTET_50264</name>
</gene>
<keyword evidence="3" id="KW-1185">Reference proteome</keyword>
<evidence type="ECO:0000259" key="1">
    <source>
        <dbReference type="Pfam" id="PF02010"/>
    </source>
</evidence>
<dbReference type="AlphaFoldDB" id="A0AAE0BNH5"/>
<reference evidence="2 3" key="1">
    <citation type="journal article" date="2015" name="Genome Biol. Evol.">
        <title>Comparative Genomics of a Bacterivorous Green Alga Reveals Evolutionary Causalities and Consequences of Phago-Mixotrophic Mode of Nutrition.</title>
        <authorList>
            <person name="Burns J.A."/>
            <person name="Paasch A."/>
            <person name="Narechania A."/>
            <person name="Kim E."/>
        </authorList>
    </citation>
    <scope>NUCLEOTIDE SEQUENCE [LARGE SCALE GENOMIC DNA]</scope>
    <source>
        <strain evidence="2 3">PLY_AMNH</strain>
    </source>
</reference>